<comment type="caution">
    <text evidence="1">The sequence shown here is derived from an EMBL/GenBank/DDBJ whole genome shotgun (WGS) entry which is preliminary data.</text>
</comment>
<name>A0ABQ3R3F6_STRRR</name>
<evidence type="ECO:0000313" key="2">
    <source>
        <dbReference type="Proteomes" id="UP000646738"/>
    </source>
</evidence>
<organism evidence="1 2">
    <name type="scientific">Streptomyces rubradiris</name>
    <name type="common">Streptomyces achromogenes subsp. rubradiris</name>
    <dbReference type="NCBI Taxonomy" id="285531"/>
    <lineage>
        <taxon>Bacteria</taxon>
        <taxon>Bacillati</taxon>
        <taxon>Actinomycetota</taxon>
        <taxon>Actinomycetes</taxon>
        <taxon>Kitasatosporales</taxon>
        <taxon>Streptomycetaceae</taxon>
        <taxon>Streptomyces</taxon>
    </lineage>
</organism>
<dbReference type="RefSeq" id="WP_189999648.1">
    <property type="nucleotide sequence ID" value="NZ_BNCB01000032.1"/>
</dbReference>
<protein>
    <submittedName>
        <fullName evidence="1">Uncharacterized protein</fullName>
    </submittedName>
</protein>
<dbReference type="Proteomes" id="UP000646738">
    <property type="component" value="Unassembled WGS sequence"/>
</dbReference>
<gene>
    <name evidence="1" type="ORF">Srubr_01990</name>
</gene>
<evidence type="ECO:0000313" key="1">
    <source>
        <dbReference type="EMBL" id="GHI50353.1"/>
    </source>
</evidence>
<keyword evidence="2" id="KW-1185">Reference proteome</keyword>
<sequence length="126" mass="13981">MNHSKKPQQSFSLGVNHLHGVLRLDQIRTDTLMQLVQHWADPDSRDDVIDALDELAAVVTGVAREGELDAALEQVEDVAGMETAQVEVSMTDARRLHEELTEVNRVLGRFRLRAAEVPTQREGSAA</sequence>
<accession>A0ABQ3R3F6</accession>
<reference evidence="2" key="1">
    <citation type="submission" date="2023-07" db="EMBL/GenBank/DDBJ databases">
        <title>Whole genome shotgun sequence of Streptomyces achromogenes subsp. rubradiris NBRC 14000.</title>
        <authorList>
            <person name="Komaki H."/>
            <person name="Tamura T."/>
        </authorList>
    </citation>
    <scope>NUCLEOTIDE SEQUENCE [LARGE SCALE GENOMIC DNA]</scope>
    <source>
        <strain evidence="2">NBRC 14000</strain>
    </source>
</reference>
<proteinExistence type="predicted"/>
<dbReference type="EMBL" id="BNEA01000001">
    <property type="protein sequence ID" value="GHI50353.1"/>
    <property type="molecule type" value="Genomic_DNA"/>
</dbReference>